<comment type="subcellular location">
    <subcellularLocation>
        <location evidence="1">Mitochondrion inner membrane</location>
        <topology evidence="1">Peripheral membrane protein</topology>
        <orientation evidence="1">Intermembrane side</orientation>
    </subcellularLocation>
    <subcellularLocation>
        <location evidence="10">Mitochondrion outer membrane</location>
        <topology evidence="10">Peripheral membrane protein</topology>
        <orientation evidence="10">Intermembrane side</orientation>
    </subcellularLocation>
</comment>
<dbReference type="CDD" id="cd07989">
    <property type="entry name" value="LPLAT_AGPAT-like"/>
    <property type="match status" value="1"/>
</dbReference>
<proteinExistence type="inferred from homology"/>
<dbReference type="HOGENOM" id="CLU_046747_0_1_1"/>
<evidence type="ECO:0000259" key="13">
    <source>
        <dbReference type="SMART" id="SM00563"/>
    </source>
</evidence>
<dbReference type="InParanoid" id="A0A0D0DKG9"/>
<name>A0A0D0DKG9_9AGAM</name>
<dbReference type="GO" id="GO:0047184">
    <property type="term" value="F:1-acylglycerophosphocholine O-acyltransferase activity"/>
    <property type="evidence" value="ECO:0007669"/>
    <property type="project" value="TreeGrafter"/>
</dbReference>
<reference evidence="15" key="2">
    <citation type="submission" date="2015-01" db="EMBL/GenBank/DDBJ databases">
        <title>Evolutionary Origins and Diversification of the Mycorrhizal Mutualists.</title>
        <authorList>
            <consortium name="DOE Joint Genome Institute"/>
            <consortium name="Mycorrhizal Genomics Consortium"/>
            <person name="Kohler A."/>
            <person name="Kuo A."/>
            <person name="Nagy L.G."/>
            <person name="Floudas D."/>
            <person name="Copeland A."/>
            <person name="Barry K.W."/>
            <person name="Cichocki N."/>
            <person name="Veneault-Fourrey C."/>
            <person name="LaButti K."/>
            <person name="Lindquist E.A."/>
            <person name="Lipzen A."/>
            <person name="Lundell T."/>
            <person name="Morin E."/>
            <person name="Murat C."/>
            <person name="Riley R."/>
            <person name="Ohm R."/>
            <person name="Sun H."/>
            <person name="Tunlid A."/>
            <person name="Henrissat B."/>
            <person name="Grigoriev I.V."/>
            <person name="Hibbett D.S."/>
            <person name="Martin F."/>
        </authorList>
    </citation>
    <scope>NUCLEOTIDE SEQUENCE [LARGE SCALE GENOMIC DNA]</scope>
    <source>
        <strain evidence="15">Ve08.2h10</strain>
    </source>
</reference>
<evidence type="ECO:0000256" key="6">
    <source>
        <dbReference type="ARBA" id="ARBA00023098"/>
    </source>
</evidence>
<keyword evidence="9" id="KW-0012">Acyltransferase</keyword>
<feature type="domain" description="Phospholipid/glycerol acyltransferase" evidence="13">
    <location>
        <begin position="53"/>
        <end position="186"/>
    </location>
</feature>
<dbReference type="Proteomes" id="UP000054538">
    <property type="component" value="Unassembled WGS sequence"/>
</dbReference>
<keyword evidence="7" id="KW-0496">Mitochondrion</keyword>
<dbReference type="InterPro" id="IPR002123">
    <property type="entry name" value="Plipid/glycerol_acylTrfase"/>
</dbReference>
<dbReference type="STRING" id="930991.A0A0D0DKG9"/>
<sequence>MNLNQLLSSAIVTAAGLTCKAFLSSGLCSITVSNLPVLLDALKTEQRRNGQGVVTVANHLSTLDDPVTWGILPTKNYTNSRTIRWVLGASDIMFTNPLFSAFFRKGQVIETFRGNGIWQPAVDSAIQLLNQGHWLHMFGEGAVHQPTEYPQINGVTHLPRFKWGVGRIIMETNVPPIIIPMWLTGFDKLMPEHRSFPYKYIPKMGIGLGVTFGDPIPAEKIMAASCILRHGTWSSSHAEIATDGTRYNEPLSRPRVGDDLSGWVGDTGGILVAKSEAEVRRRQMDEVRSEVTAIIQRAVEDLGRKVSGEKLDSPFTLTDNR</sequence>
<dbReference type="PANTHER" id="PTHR12497">
    <property type="entry name" value="TAZ PROTEIN TAFAZZIN"/>
    <property type="match status" value="1"/>
</dbReference>
<evidence type="ECO:0000256" key="2">
    <source>
        <dbReference type="ARBA" id="ARBA00010524"/>
    </source>
</evidence>
<dbReference type="GO" id="GO:0005743">
    <property type="term" value="C:mitochondrial inner membrane"/>
    <property type="evidence" value="ECO:0007669"/>
    <property type="project" value="UniProtKB-SubCell"/>
</dbReference>
<protein>
    <recommendedName>
        <fullName evidence="12">Tafazzin family protein</fullName>
    </recommendedName>
</protein>
<dbReference type="GO" id="GO:0005741">
    <property type="term" value="C:mitochondrial outer membrane"/>
    <property type="evidence" value="ECO:0007669"/>
    <property type="project" value="UniProtKB-SubCell"/>
</dbReference>
<evidence type="ECO:0000256" key="9">
    <source>
        <dbReference type="ARBA" id="ARBA00023315"/>
    </source>
</evidence>
<keyword evidence="15" id="KW-1185">Reference proteome</keyword>
<dbReference type="EMBL" id="KN825359">
    <property type="protein sequence ID" value="KIK91698.1"/>
    <property type="molecule type" value="Genomic_DNA"/>
</dbReference>
<evidence type="ECO:0000256" key="10">
    <source>
        <dbReference type="ARBA" id="ARBA00024323"/>
    </source>
</evidence>
<reference evidence="14 15" key="1">
    <citation type="submission" date="2014-04" db="EMBL/GenBank/DDBJ databases">
        <authorList>
            <consortium name="DOE Joint Genome Institute"/>
            <person name="Kuo A."/>
            <person name="Kohler A."/>
            <person name="Jargeat P."/>
            <person name="Nagy L.G."/>
            <person name="Floudas D."/>
            <person name="Copeland A."/>
            <person name="Barry K.W."/>
            <person name="Cichocki N."/>
            <person name="Veneault-Fourrey C."/>
            <person name="LaButti K."/>
            <person name="Lindquist E.A."/>
            <person name="Lipzen A."/>
            <person name="Lundell T."/>
            <person name="Morin E."/>
            <person name="Murat C."/>
            <person name="Sun H."/>
            <person name="Tunlid A."/>
            <person name="Henrissat B."/>
            <person name="Grigoriev I.V."/>
            <person name="Hibbett D.S."/>
            <person name="Martin F."/>
            <person name="Nordberg H.P."/>
            <person name="Cantor M.N."/>
            <person name="Hua S.X."/>
        </authorList>
    </citation>
    <scope>NUCLEOTIDE SEQUENCE [LARGE SCALE GENOMIC DNA]</scope>
    <source>
        <strain evidence="14 15">Ve08.2h10</strain>
    </source>
</reference>
<dbReference type="SMART" id="SM00563">
    <property type="entry name" value="PlsC"/>
    <property type="match status" value="1"/>
</dbReference>
<comment type="catalytic activity">
    <reaction evidence="11">
        <text>1'-[1,2-diacyl-sn-glycero-3-phospho],3'-[1-acyl-sn-glycero-3-phospho]-glycerol + a 1,2-diacyl-sn-glycero-3-phosphocholine = a cardiolipin + a 1-acyl-sn-glycero-3-phosphocholine</text>
        <dbReference type="Rhea" id="RHEA:33731"/>
        <dbReference type="ChEBI" id="CHEBI:57643"/>
        <dbReference type="ChEBI" id="CHEBI:58168"/>
        <dbReference type="ChEBI" id="CHEBI:62237"/>
        <dbReference type="ChEBI" id="CHEBI:64743"/>
    </reaction>
    <physiologicalReaction direction="left-to-right" evidence="11">
        <dbReference type="Rhea" id="RHEA:33732"/>
    </physiologicalReaction>
    <physiologicalReaction direction="right-to-left" evidence="11">
        <dbReference type="Rhea" id="RHEA:33733"/>
    </physiologicalReaction>
</comment>
<evidence type="ECO:0000256" key="1">
    <source>
        <dbReference type="ARBA" id="ARBA00004137"/>
    </source>
</evidence>
<evidence type="ECO:0000256" key="8">
    <source>
        <dbReference type="ARBA" id="ARBA00023136"/>
    </source>
</evidence>
<evidence type="ECO:0000313" key="14">
    <source>
        <dbReference type="EMBL" id="KIK91698.1"/>
    </source>
</evidence>
<gene>
    <name evidence="14" type="ORF">PAXRUDRAFT_830613</name>
</gene>
<evidence type="ECO:0000256" key="5">
    <source>
        <dbReference type="ARBA" id="ARBA00022792"/>
    </source>
</evidence>
<dbReference type="PRINTS" id="PR00979">
    <property type="entry name" value="TAFAZZIN"/>
</dbReference>
<dbReference type="AlphaFoldDB" id="A0A0D0DKG9"/>
<evidence type="ECO:0000313" key="15">
    <source>
        <dbReference type="Proteomes" id="UP000054538"/>
    </source>
</evidence>
<keyword evidence="5" id="KW-0999">Mitochondrion inner membrane</keyword>
<dbReference type="GO" id="GO:0035965">
    <property type="term" value="P:cardiolipin acyl-chain remodeling"/>
    <property type="evidence" value="ECO:0007669"/>
    <property type="project" value="TreeGrafter"/>
</dbReference>
<evidence type="ECO:0000256" key="12">
    <source>
        <dbReference type="RuleBase" id="RU365062"/>
    </source>
</evidence>
<dbReference type="InterPro" id="IPR000872">
    <property type="entry name" value="Tafazzin"/>
</dbReference>
<keyword evidence="8" id="KW-0472">Membrane</keyword>
<dbReference type="PANTHER" id="PTHR12497:SF0">
    <property type="entry name" value="TAFAZZIN"/>
    <property type="match status" value="1"/>
</dbReference>
<dbReference type="SUPFAM" id="SSF69593">
    <property type="entry name" value="Glycerol-3-phosphate (1)-acyltransferase"/>
    <property type="match status" value="1"/>
</dbReference>
<dbReference type="GO" id="GO:0007007">
    <property type="term" value="P:inner mitochondrial membrane organization"/>
    <property type="evidence" value="ECO:0007669"/>
    <property type="project" value="TreeGrafter"/>
</dbReference>
<evidence type="ECO:0000256" key="3">
    <source>
        <dbReference type="ARBA" id="ARBA00022679"/>
    </source>
</evidence>
<keyword evidence="4" id="KW-1000">Mitochondrion outer membrane</keyword>
<dbReference type="OrthoDB" id="193467at2759"/>
<accession>A0A0D0DKG9</accession>
<keyword evidence="3" id="KW-0808">Transferase</keyword>
<dbReference type="Pfam" id="PF01553">
    <property type="entry name" value="Acyltransferase"/>
    <property type="match status" value="1"/>
</dbReference>
<evidence type="ECO:0000256" key="4">
    <source>
        <dbReference type="ARBA" id="ARBA00022787"/>
    </source>
</evidence>
<evidence type="ECO:0000256" key="11">
    <source>
        <dbReference type="ARBA" id="ARBA00047906"/>
    </source>
</evidence>
<evidence type="ECO:0000256" key="7">
    <source>
        <dbReference type="ARBA" id="ARBA00023128"/>
    </source>
</evidence>
<comment type="similarity">
    <text evidence="2 12">Belongs to the taffazin family.</text>
</comment>
<keyword evidence="6" id="KW-0443">Lipid metabolism</keyword>
<organism evidence="14 15">
    <name type="scientific">Paxillus rubicundulus Ve08.2h10</name>
    <dbReference type="NCBI Taxonomy" id="930991"/>
    <lineage>
        <taxon>Eukaryota</taxon>
        <taxon>Fungi</taxon>
        <taxon>Dikarya</taxon>
        <taxon>Basidiomycota</taxon>
        <taxon>Agaricomycotina</taxon>
        <taxon>Agaricomycetes</taxon>
        <taxon>Agaricomycetidae</taxon>
        <taxon>Boletales</taxon>
        <taxon>Paxilineae</taxon>
        <taxon>Paxillaceae</taxon>
        <taxon>Paxillus</taxon>
    </lineage>
</organism>